<comment type="catalytic activity">
    <reaction evidence="10">
        <text>L-aspartate + O2 = iminosuccinate + H2O2</text>
        <dbReference type="Rhea" id="RHEA:25876"/>
        <dbReference type="ChEBI" id="CHEBI:15379"/>
        <dbReference type="ChEBI" id="CHEBI:16240"/>
        <dbReference type="ChEBI" id="CHEBI:29991"/>
        <dbReference type="ChEBI" id="CHEBI:77875"/>
        <dbReference type="EC" id="1.4.3.16"/>
    </reaction>
    <physiologicalReaction direction="left-to-right" evidence="10">
        <dbReference type="Rhea" id="RHEA:25877"/>
    </physiologicalReaction>
</comment>
<proteinExistence type="inferred from homology"/>
<dbReference type="NCBIfam" id="TIGR00551">
    <property type="entry name" value="nadB"/>
    <property type="match status" value="1"/>
</dbReference>
<dbReference type="PIRSF" id="PIRSF000171">
    <property type="entry name" value="SDHA_APRA_LASPO"/>
    <property type="match status" value="1"/>
</dbReference>
<feature type="domain" description="Fumarate reductase/succinate dehydrogenase flavoprotein-like C-terminal" evidence="14">
    <location>
        <begin position="447"/>
        <end position="513"/>
    </location>
</feature>
<dbReference type="PRINTS" id="PR00368">
    <property type="entry name" value="FADPNR"/>
</dbReference>
<dbReference type="RefSeq" id="WP_310259246.1">
    <property type="nucleotide sequence ID" value="NZ_JAVDWA010000004.1"/>
</dbReference>
<keyword evidence="7 12" id="KW-0662">Pyridine nucleotide biosynthesis</keyword>
<keyword evidence="6 12" id="KW-0285">Flavoprotein</keyword>
<dbReference type="Pfam" id="PF00890">
    <property type="entry name" value="FAD_binding_2"/>
    <property type="match status" value="1"/>
</dbReference>
<dbReference type="Gene3D" id="3.50.50.60">
    <property type="entry name" value="FAD/NAD(P)-binding domain"/>
    <property type="match status" value="1"/>
</dbReference>
<sequence length="526" mass="57877">MNIVEADVLIIGSGIAGLMAAEYLSMDKNVIVITKSGVEHSNSFMAQGGISAAISKTDHWKNHYDDTLQAGHQQNHPELTEHLVKESRKVIQTLFEWGVPFDRTAEGRYLLGKEGGHHLNRIVHAGGDQTGKKIMEVLIKRVKKKANIVSGQYAIDLMVDGNQCYGVYCKDKKGDITMYHAPHTILAGGGYAGIYSVSSNSHGSDGSAVCMAYRAGADLADLEFIQFHPTLLKHEKYTGLITEAVRGQGGILVNSRGVPVMDSVHPMKDLAPRDIVSRRLFEEIHVHGETVYLDITGILDFEQKFPGVTALCKKAGVSLEKGFIPVSPGAHFTMGGIMTDIHGRTTLKGLYAIGECAHTGVHGANRLASNSLLEGAVFAKQSAEHILSSKAEKSRSLPILQDKRFSIQEDLEDELLEEILIKKVMDVSAGICRNKVELERAAELLQLSDLKPSLFSKPLSYIRRLNIQTMAWLTVSSCLNRTESRGSHYRTDIPISRNEWCKKNIVRSLKNDESTFVKKAVTGLFN</sequence>
<feature type="domain" description="FAD-dependent oxidoreductase 2 FAD-binding" evidence="13">
    <location>
        <begin position="7"/>
        <end position="372"/>
    </location>
</feature>
<dbReference type="SUPFAM" id="SSF51905">
    <property type="entry name" value="FAD/NAD(P)-binding domain"/>
    <property type="match status" value="1"/>
</dbReference>
<accession>A0ABU1U2C9</accession>
<evidence type="ECO:0000256" key="11">
    <source>
        <dbReference type="NCBIfam" id="TIGR00551"/>
    </source>
</evidence>
<evidence type="ECO:0000256" key="4">
    <source>
        <dbReference type="ARBA" id="ARBA00012173"/>
    </source>
</evidence>
<dbReference type="Gene3D" id="1.20.58.100">
    <property type="entry name" value="Fumarate reductase/succinate dehydrogenase flavoprotein-like, C-terminal domain"/>
    <property type="match status" value="1"/>
</dbReference>
<keyword evidence="8 12" id="KW-0274">FAD</keyword>
<name>A0ABU1U2C9_9BACL</name>
<evidence type="ECO:0000256" key="2">
    <source>
        <dbReference type="ARBA" id="ARBA00004950"/>
    </source>
</evidence>
<dbReference type="Pfam" id="PF02910">
    <property type="entry name" value="Succ_DH_flav_C"/>
    <property type="match status" value="1"/>
</dbReference>
<evidence type="ECO:0000259" key="14">
    <source>
        <dbReference type="Pfam" id="PF02910"/>
    </source>
</evidence>
<dbReference type="PANTHER" id="PTHR42716">
    <property type="entry name" value="L-ASPARTATE OXIDASE"/>
    <property type="match status" value="1"/>
</dbReference>
<evidence type="ECO:0000313" key="15">
    <source>
        <dbReference type="EMBL" id="MDR7073644.1"/>
    </source>
</evidence>
<keyword evidence="9 12" id="KW-0560">Oxidoreductase</keyword>
<dbReference type="EMBL" id="JAVDWA010000004">
    <property type="protein sequence ID" value="MDR7073644.1"/>
    <property type="molecule type" value="Genomic_DNA"/>
</dbReference>
<evidence type="ECO:0000259" key="13">
    <source>
        <dbReference type="Pfam" id="PF00890"/>
    </source>
</evidence>
<dbReference type="PANTHER" id="PTHR42716:SF2">
    <property type="entry name" value="L-ASPARTATE OXIDASE, CHLOROPLASTIC"/>
    <property type="match status" value="1"/>
</dbReference>
<reference evidence="15 16" key="1">
    <citation type="submission" date="2023-07" db="EMBL/GenBank/DDBJ databases">
        <title>Sorghum-associated microbial communities from plants grown in Nebraska, USA.</title>
        <authorList>
            <person name="Schachtman D."/>
        </authorList>
    </citation>
    <scope>NUCLEOTIDE SEQUENCE [LARGE SCALE GENOMIC DNA]</scope>
    <source>
        <strain evidence="15 16">BE211</strain>
    </source>
</reference>
<evidence type="ECO:0000256" key="10">
    <source>
        <dbReference type="ARBA" id="ARBA00048305"/>
    </source>
</evidence>
<keyword evidence="16" id="KW-1185">Reference proteome</keyword>
<dbReference type="GO" id="GO:0008734">
    <property type="term" value="F:L-aspartate oxidase activity"/>
    <property type="evidence" value="ECO:0007669"/>
    <property type="project" value="UniProtKB-EC"/>
</dbReference>
<dbReference type="SUPFAM" id="SSF56425">
    <property type="entry name" value="Succinate dehydrogenase/fumarate reductase flavoprotein, catalytic domain"/>
    <property type="match status" value="1"/>
</dbReference>
<dbReference type="Proteomes" id="UP001258181">
    <property type="component" value="Unassembled WGS sequence"/>
</dbReference>
<comment type="function">
    <text evidence="12">Catalyzes the oxidation of L-aspartate to iminoaspartate.</text>
</comment>
<evidence type="ECO:0000313" key="16">
    <source>
        <dbReference type="Proteomes" id="UP001258181"/>
    </source>
</evidence>
<comment type="subcellular location">
    <subcellularLocation>
        <location evidence="12">Cytoplasm</location>
    </subcellularLocation>
</comment>
<evidence type="ECO:0000256" key="8">
    <source>
        <dbReference type="ARBA" id="ARBA00022827"/>
    </source>
</evidence>
<evidence type="ECO:0000256" key="9">
    <source>
        <dbReference type="ARBA" id="ARBA00023002"/>
    </source>
</evidence>
<dbReference type="InterPro" id="IPR005288">
    <property type="entry name" value="NadB"/>
</dbReference>
<comment type="cofactor">
    <cofactor evidence="1 12">
        <name>FAD</name>
        <dbReference type="ChEBI" id="CHEBI:57692"/>
    </cofactor>
</comment>
<evidence type="ECO:0000256" key="6">
    <source>
        <dbReference type="ARBA" id="ARBA00022630"/>
    </source>
</evidence>
<dbReference type="Gene3D" id="3.90.700.10">
    <property type="entry name" value="Succinate dehydrogenase/fumarate reductase flavoprotein, catalytic domain"/>
    <property type="match status" value="1"/>
</dbReference>
<evidence type="ECO:0000256" key="12">
    <source>
        <dbReference type="RuleBase" id="RU362049"/>
    </source>
</evidence>
<evidence type="ECO:0000256" key="5">
    <source>
        <dbReference type="ARBA" id="ARBA00021901"/>
    </source>
</evidence>
<evidence type="ECO:0000256" key="3">
    <source>
        <dbReference type="ARBA" id="ARBA00008562"/>
    </source>
</evidence>
<dbReference type="InterPro" id="IPR015939">
    <property type="entry name" value="Fum_Rdtase/Succ_DH_flav-like_C"/>
</dbReference>
<protein>
    <recommendedName>
        <fullName evidence="5 11">L-aspartate oxidase</fullName>
        <ecNumber evidence="4 11">1.4.3.16</ecNumber>
    </recommendedName>
</protein>
<dbReference type="InterPro" id="IPR027477">
    <property type="entry name" value="Succ_DH/fumarate_Rdtase_cat_sf"/>
</dbReference>
<dbReference type="InterPro" id="IPR003953">
    <property type="entry name" value="FAD-dep_OxRdtase_2_FAD-bd"/>
</dbReference>
<gene>
    <name evidence="15" type="ORF">J2X07_002631</name>
</gene>
<dbReference type="SUPFAM" id="SSF46977">
    <property type="entry name" value="Succinate dehydrogenase/fumarate reductase flavoprotein C-terminal domain"/>
    <property type="match status" value="1"/>
</dbReference>
<evidence type="ECO:0000256" key="1">
    <source>
        <dbReference type="ARBA" id="ARBA00001974"/>
    </source>
</evidence>
<comment type="similarity">
    <text evidence="3 12">Belongs to the FAD-dependent oxidoreductase 2 family. NadB subfamily.</text>
</comment>
<comment type="caution">
    <text evidence="15">The sequence shown here is derived from an EMBL/GenBank/DDBJ whole genome shotgun (WGS) entry which is preliminary data.</text>
</comment>
<dbReference type="InterPro" id="IPR037099">
    <property type="entry name" value="Fum_R/Succ_DH_flav-like_C_sf"/>
</dbReference>
<dbReference type="InterPro" id="IPR036188">
    <property type="entry name" value="FAD/NAD-bd_sf"/>
</dbReference>
<organism evidence="15 16">
    <name type="scientific">Fictibacillus barbaricus</name>
    <dbReference type="NCBI Taxonomy" id="182136"/>
    <lineage>
        <taxon>Bacteria</taxon>
        <taxon>Bacillati</taxon>
        <taxon>Bacillota</taxon>
        <taxon>Bacilli</taxon>
        <taxon>Bacillales</taxon>
        <taxon>Fictibacillaceae</taxon>
        <taxon>Fictibacillus</taxon>
    </lineage>
</organism>
<evidence type="ECO:0000256" key="7">
    <source>
        <dbReference type="ARBA" id="ARBA00022642"/>
    </source>
</evidence>
<dbReference type="EC" id="1.4.3.16" evidence="4 11"/>
<comment type="pathway">
    <text evidence="2 12">Cofactor biosynthesis; NAD(+) biosynthesis; iminoaspartate from L-aspartate (oxidase route): step 1/1.</text>
</comment>